<evidence type="ECO:0000256" key="1">
    <source>
        <dbReference type="SAM" id="MobiDB-lite"/>
    </source>
</evidence>
<dbReference type="Proteomes" id="UP000598488">
    <property type="component" value="Unassembled WGS sequence"/>
</dbReference>
<protein>
    <submittedName>
        <fullName evidence="3">Type VI secretion system baseplate subunit TssE</fullName>
    </submittedName>
</protein>
<comment type="caution">
    <text evidence="3">The sequence shown here is derived from an EMBL/GenBank/DDBJ whole genome shotgun (WGS) entry which is preliminary data.</text>
</comment>
<feature type="region of interest" description="Disordered" evidence="1">
    <location>
        <begin position="1"/>
        <end position="26"/>
    </location>
</feature>
<dbReference type="NCBIfam" id="TIGR03357">
    <property type="entry name" value="VI_zyme"/>
    <property type="match status" value="1"/>
</dbReference>
<reference evidence="3 4" key="1">
    <citation type="submission" date="2020-12" db="EMBL/GenBank/DDBJ databases">
        <title>Comparative genome analysis of fungal antagonists Marinomonas ostreistagni 398 and M. spartinae 468.</title>
        <authorList>
            <person name="Fields J.L."/>
            <person name="Mavrodi O.V."/>
            <person name="Biber P.D."/>
            <person name="Indest K.J."/>
            <person name="Mavrodi D.V."/>
        </authorList>
    </citation>
    <scope>NUCLEOTIDE SEQUENCE [LARGE SCALE GENOMIC DNA]</scope>
    <source>
        <strain evidence="3 4">USM7</strain>
    </source>
</reference>
<organism evidence="3 4">
    <name type="scientific">Marinomonas ostreistagni</name>
    <dbReference type="NCBI Taxonomy" id="359209"/>
    <lineage>
        <taxon>Bacteria</taxon>
        <taxon>Pseudomonadati</taxon>
        <taxon>Pseudomonadota</taxon>
        <taxon>Gammaproteobacteria</taxon>
        <taxon>Oceanospirillales</taxon>
        <taxon>Oceanospirillaceae</taxon>
        <taxon>Marinomonas</taxon>
    </lineage>
</organism>
<name>A0ABS0Z982_9GAMM</name>
<dbReference type="InterPro" id="IPR053176">
    <property type="entry name" value="T6SS_TssE1-like"/>
</dbReference>
<dbReference type="RefSeq" id="WP_199461224.1">
    <property type="nucleotide sequence ID" value="NZ_JAEMUH010000003.1"/>
</dbReference>
<dbReference type="PANTHER" id="PTHR38595:SF2">
    <property type="entry name" value="TYPE VI SECRETION SYSTEM BASEPLATE SUBUNIT TSSE"/>
    <property type="match status" value="1"/>
</dbReference>
<dbReference type="Gene3D" id="3.10.450.40">
    <property type="match status" value="1"/>
</dbReference>
<dbReference type="SUPFAM" id="SSF160719">
    <property type="entry name" value="gpW/gp25-like"/>
    <property type="match status" value="1"/>
</dbReference>
<gene>
    <name evidence="3" type="primary">tssE</name>
    <name evidence="3" type="ORF">JHD44_03700</name>
</gene>
<dbReference type="InterPro" id="IPR007048">
    <property type="entry name" value="IraD/Gp25-like"/>
</dbReference>
<sequence length="156" mass="18005">MLNDSLQSPFLQLTQDDAPERKVDGHRPPSEFYRLYRDAVMRDLEDLLNNRCRSLNPFEHIDDDVLLTYGVTDFAHINISALSGREALRQKIQDTIRINEPRLRDIRVSLSEEKIDTNSLGFCIEAKLVFYGESEAVVITALFEPALKMFNFRSGR</sequence>
<keyword evidence="4" id="KW-1185">Reference proteome</keyword>
<proteinExistence type="predicted"/>
<feature type="compositionally biased region" description="Polar residues" evidence="1">
    <location>
        <begin position="1"/>
        <end position="15"/>
    </location>
</feature>
<evidence type="ECO:0000259" key="2">
    <source>
        <dbReference type="Pfam" id="PF04965"/>
    </source>
</evidence>
<dbReference type="InterPro" id="IPR017737">
    <property type="entry name" value="TssE1-like"/>
</dbReference>
<evidence type="ECO:0000313" key="4">
    <source>
        <dbReference type="Proteomes" id="UP000598488"/>
    </source>
</evidence>
<evidence type="ECO:0000313" key="3">
    <source>
        <dbReference type="EMBL" id="MBJ7549773.1"/>
    </source>
</evidence>
<dbReference type="EMBL" id="JAEMUH010000003">
    <property type="protein sequence ID" value="MBJ7549773.1"/>
    <property type="molecule type" value="Genomic_DNA"/>
</dbReference>
<dbReference type="Pfam" id="PF04965">
    <property type="entry name" value="GPW_gp25"/>
    <property type="match status" value="1"/>
</dbReference>
<feature type="domain" description="IraD/Gp25-like" evidence="2">
    <location>
        <begin position="36"/>
        <end position="128"/>
    </location>
</feature>
<accession>A0ABS0Z982</accession>
<dbReference type="PANTHER" id="PTHR38595">
    <property type="entry name" value="CYTOPLASMIC PROTEIN-RELATED"/>
    <property type="match status" value="1"/>
</dbReference>